<name>A0A7X1U467_9PSED</name>
<evidence type="ECO:0000313" key="1">
    <source>
        <dbReference type="EMBL" id="MQA53700.1"/>
    </source>
</evidence>
<reference evidence="1 2" key="1">
    <citation type="submission" date="2019-10" db="EMBL/GenBank/DDBJ databases">
        <title>Pseudomonas dajingensis sp. nov., isolated from the profound head ulcers of farmed Murray cod (Maccullochella peelii peelii).</title>
        <authorList>
            <person name="Liu Y."/>
        </authorList>
    </citation>
    <scope>NUCLEOTIDE SEQUENCE [LARGE SCALE GENOMIC DNA]</scope>
    <source>
        <strain evidence="1 2">MC042</strain>
    </source>
</reference>
<sequence length="75" mass="7678">MQLSNKSQLELVAILSAGGSLELSAGSRNQIELIAIATAARAGGANLTLSDLSAKSQLDLLAITKAGKGHVTFRD</sequence>
<comment type="caution">
    <text evidence="1">The sequence shown here is derived from an EMBL/GenBank/DDBJ whole genome shotgun (WGS) entry which is preliminary data.</text>
</comment>
<dbReference type="EMBL" id="WHUV01000002">
    <property type="protein sequence ID" value="MQA53700.1"/>
    <property type="molecule type" value="Genomic_DNA"/>
</dbReference>
<dbReference type="Proteomes" id="UP000486534">
    <property type="component" value="Unassembled WGS sequence"/>
</dbReference>
<gene>
    <name evidence="1" type="ORF">GDH07_10295</name>
</gene>
<accession>A0A7X1U467</accession>
<evidence type="ECO:0000313" key="2">
    <source>
        <dbReference type="Proteomes" id="UP000486534"/>
    </source>
</evidence>
<dbReference type="AlphaFoldDB" id="A0A7X1U467"/>
<organism evidence="1 2">
    <name type="scientific">Pseudomonas piscis</name>
    <dbReference type="NCBI Taxonomy" id="2614538"/>
    <lineage>
        <taxon>Bacteria</taxon>
        <taxon>Pseudomonadati</taxon>
        <taxon>Pseudomonadota</taxon>
        <taxon>Gammaproteobacteria</taxon>
        <taxon>Pseudomonadales</taxon>
        <taxon>Pseudomonadaceae</taxon>
        <taxon>Pseudomonas</taxon>
    </lineage>
</organism>
<proteinExistence type="predicted"/>
<dbReference type="RefSeq" id="WP_152897449.1">
    <property type="nucleotide sequence ID" value="NZ_WHUV01000002.1"/>
</dbReference>
<protein>
    <submittedName>
        <fullName evidence="1">Uncharacterized protein</fullName>
    </submittedName>
</protein>